<organism evidence="3 4">
    <name type="scientific">Paenibacillus solanacearum</name>
    <dbReference type="NCBI Taxonomy" id="2048548"/>
    <lineage>
        <taxon>Bacteria</taxon>
        <taxon>Bacillati</taxon>
        <taxon>Bacillota</taxon>
        <taxon>Bacilli</taxon>
        <taxon>Bacillales</taxon>
        <taxon>Paenibacillaceae</taxon>
        <taxon>Paenibacillus</taxon>
    </lineage>
</organism>
<reference evidence="3" key="1">
    <citation type="submission" date="2021-06" db="EMBL/GenBank/DDBJ databases">
        <authorList>
            <person name="Criscuolo A."/>
        </authorList>
    </citation>
    <scope>NUCLEOTIDE SEQUENCE</scope>
    <source>
        <strain evidence="3">CIP111600</strain>
    </source>
</reference>
<dbReference type="Pfam" id="PF13786">
    <property type="entry name" value="DUF4179"/>
    <property type="match status" value="1"/>
</dbReference>
<keyword evidence="4" id="KW-1185">Reference proteome</keyword>
<proteinExistence type="predicted"/>
<gene>
    <name evidence="3" type="ORF">PAESOLCIP111_05850</name>
</gene>
<dbReference type="AlphaFoldDB" id="A0A916NSH2"/>
<dbReference type="InterPro" id="IPR025436">
    <property type="entry name" value="DUF4179"/>
</dbReference>
<feature type="transmembrane region" description="Helical" evidence="1">
    <location>
        <begin position="64"/>
        <end position="87"/>
    </location>
</feature>
<feature type="domain" description="DUF4179" evidence="2">
    <location>
        <begin position="58"/>
        <end position="139"/>
    </location>
</feature>
<name>A0A916NSH2_9BACL</name>
<sequence length="554" mass="62154">MERMDKRMDKAEQTFAKWLNEDKQIEYPDFDAMWGRLEQALPGPGDKLQPVDMNAPKRRRLRKAAVISVLSAVLVATPVVAALSYNWDPILSYRSGIQSALQQGLGQSIEKSVTQDGAKLTVHTAIVDDNRTVLLYSLKTEGGSEKDSLYFATMQLTDSSGRVIEGRHSQTWDQGNKAWTGYFETEWTPDGQEADVQFTARKLQAFSSVQRDLAFQPFENKTQSFDIGQDGIGKLTLQPFVQGDKVMLASAVTFSNPDAQAWAFPRIGVFQGDTPVKDAATGVFGKPGENGEYTGQQHFAVSDVQEPSVSYKLLYTREERRIDKAWTYDLHLDKKQMLSGTIKRQLNIPAAHADKQMVLKEMIVTPTQIRLKAAHEPYMRFPFVNYVLEVNGEVLNGGLWYGEGNSKETTFRFELPPGLRMTEQSPIALIAQYEVIEHRDAKEPIRLKGISEQKQTMTTQVGGYDVTWTYYKQDGNLYVQSESADPSFGGVNQTYMGTGSSRIVGKPVGAGFYGDGNNRAVDMYPNFTGTDAELYIFWYYTDNPSEQLRINVNG</sequence>
<evidence type="ECO:0000313" key="4">
    <source>
        <dbReference type="Proteomes" id="UP000693672"/>
    </source>
</evidence>
<protein>
    <recommendedName>
        <fullName evidence="2">DUF4179 domain-containing protein</fullName>
    </recommendedName>
</protein>
<evidence type="ECO:0000259" key="2">
    <source>
        <dbReference type="Pfam" id="PF13786"/>
    </source>
</evidence>
<comment type="caution">
    <text evidence="3">The sequence shown here is derived from an EMBL/GenBank/DDBJ whole genome shotgun (WGS) entry which is preliminary data.</text>
</comment>
<keyword evidence="1" id="KW-0472">Membrane</keyword>
<keyword evidence="1" id="KW-0812">Transmembrane</keyword>
<dbReference type="Proteomes" id="UP000693672">
    <property type="component" value="Unassembled WGS sequence"/>
</dbReference>
<dbReference type="EMBL" id="CAJVAS010000048">
    <property type="protein sequence ID" value="CAG7649364.1"/>
    <property type="molecule type" value="Genomic_DNA"/>
</dbReference>
<evidence type="ECO:0000313" key="3">
    <source>
        <dbReference type="EMBL" id="CAG7649364.1"/>
    </source>
</evidence>
<keyword evidence="1" id="KW-1133">Transmembrane helix</keyword>
<evidence type="ECO:0000256" key="1">
    <source>
        <dbReference type="SAM" id="Phobius"/>
    </source>
</evidence>
<accession>A0A916NSH2</accession>